<feature type="chain" id="PRO_5004823435" evidence="1">
    <location>
        <begin position="18"/>
        <end position="113"/>
    </location>
</feature>
<evidence type="ECO:0000313" key="2">
    <source>
        <dbReference type="EMBL" id="ETN14432.1"/>
    </source>
</evidence>
<proteinExistence type="predicted"/>
<reference evidence="2 3" key="2">
    <citation type="submission" date="2013-11" db="EMBL/GenBank/DDBJ databases">
        <title>The Genome Sequence of Phytophthora parasitica INRA-310.</title>
        <authorList>
            <consortium name="The Broad Institute Genomics Platform"/>
            <person name="Russ C."/>
            <person name="Tyler B."/>
            <person name="Panabieres F."/>
            <person name="Shan W."/>
            <person name="Tripathy S."/>
            <person name="Grunwald N."/>
            <person name="Machado M."/>
            <person name="Johnson C.S."/>
            <person name="Arredondo F."/>
            <person name="Hong C."/>
            <person name="Coffey M."/>
            <person name="Young S.K."/>
            <person name="Zeng Q."/>
            <person name="Gargeya S."/>
            <person name="Fitzgerald M."/>
            <person name="Abouelleil A."/>
            <person name="Alvarado L."/>
            <person name="Chapman S.B."/>
            <person name="Gainer-Dewar J."/>
            <person name="Goldberg J."/>
            <person name="Griggs A."/>
            <person name="Gujja S."/>
            <person name="Hansen M."/>
            <person name="Howarth C."/>
            <person name="Imamovic A."/>
            <person name="Ireland A."/>
            <person name="Larimer J."/>
            <person name="McCowan C."/>
            <person name="Murphy C."/>
            <person name="Pearson M."/>
            <person name="Poon T.W."/>
            <person name="Priest M."/>
            <person name="Roberts A."/>
            <person name="Saif S."/>
            <person name="Shea T."/>
            <person name="Sykes S."/>
            <person name="Wortman J."/>
            <person name="Nusbaum C."/>
            <person name="Birren B."/>
        </authorList>
    </citation>
    <scope>NUCLEOTIDE SEQUENCE [LARGE SCALE GENOMIC DNA]</scope>
    <source>
        <strain evidence="2 3">INRA-310</strain>
    </source>
</reference>
<accession>W2QML6</accession>
<reference evidence="3" key="1">
    <citation type="submission" date="2011-12" db="EMBL/GenBank/DDBJ databases">
        <authorList>
            <consortium name="The Broad Institute Genome Sequencing Platform"/>
            <person name="Russ C."/>
            <person name="Tyler B."/>
            <person name="Panabieres F."/>
            <person name="Shan W."/>
            <person name="Tripathy S."/>
            <person name="Grunwald N."/>
            <person name="Machado M."/>
            <person name="Young S.K."/>
            <person name="Zeng Q."/>
            <person name="Gargeya S."/>
            <person name="Fitzgerald M."/>
            <person name="Haas B."/>
            <person name="Abouelleil A."/>
            <person name="Alvarado L."/>
            <person name="Arachchi H.M."/>
            <person name="Berlin A."/>
            <person name="Chapman S.B."/>
            <person name="Gearin G."/>
            <person name="Goldberg J."/>
            <person name="Griggs A."/>
            <person name="Gujja S."/>
            <person name="Hansen M."/>
            <person name="Heiman D."/>
            <person name="Howarth C."/>
            <person name="Larimer J."/>
            <person name="Lui A."/>
            <person name="MacDonald P.J.P."/>
            <person name="McCowen C."/>
            <person name="Montmayeur A."/>
            <person name="Murphy C."/>
            <person name="Neiman D."/>
            <person name="Pearson M."/>
            <person name="Priest M."/>
            <person name="Roberts A."/>
            <person name="Saif S."/>
            <person name="Shea T."/>
            <person name="Sisk P."/>
            <person name="Stolte C."/>
            <person name="Sykes S."/>
            <person name="Wortman J."/>
            <person name="Nusbaum C."/>
            <person name="Birren B."/>
        </authorList>
    </citation>
    <scope>NUCLEOTIDE SEQUENCE [LARGE SCALE GENOMIC DNA]</scope>
    <source>
        <strain evidence="3">INRA-310</strain>
    </source>
</reference>
<dbReference type="VEuPathDB" id="FungiDB:PPTG_07482"/>
<dbReference type="GeneID" id="20177352"/>
<keyword evidence="1" id="KW-0732">Signal</keyword>
<name>W2QML6_PHYN3</name>
<sequence>MLLVNVILLTNMNTILPFAQIFVHGEKDEPDVIWGFNELKSLTITTDVPLARIAVTGRDIACTNAAFPESDMMLCRWHVKRNVEAQDKKKISNNSKRSLAVAKFVDQFEQAFN</sequence>
<dbReference type="EMBL" id="KI669572">
    <property type="protein sequence ID" value="ETN14432.1"/>
    <property type="molecule type" value="Genomic_DNA"/>
</dbReference>
<dbReference type="RefSeq" id="XP_008900009.1">
    <property type="nucleotide sequence ID" value="XM_008901761.1"/>
</dbReference>
<evidence type="ECO:0000256" key="1">
    <source>
        <dbReference type="SAM" id="SignalP"/>
    </source>
</evidence>
<dbReference type="Proteomes" id="UP000018817">
    <property type="component" value="Unassembled WGS sequence"/>
</dbReference>
<organism evidence="2 3">
    <name type="scientific">Phytophthora nicotianae (strain INRA-310)</name>
    <name type="common">Phytophthora parasitica</name>
    <dbReference type="NCBI Taxonomy" id="761204"/>
    <lineage>
        <taxon>Eukaryota</taxon>
        <taxon>Sar</taxon>
        <taxon>Stramenopiles</taxon>
        <taxon>Oomycota</taxon>
        <taxon>Peronosporomycetes</taxon>
        <taxon>Peronosporales</taxon>
        <taxon>Peronosporaceae</taxon>
        <taxon>Phytophthora</taxon>
    </lineage>
</organism>
<dbReference type="OMA" id="TGRDIAC"/>
<dbReference type="AlphaFoldDB" id="W2QML6"/>
<evidence type="ECO:0000313" key="3">
    <source>
        <dbReference type="Proteomes" id="UP000018817"/>
    </source>
</evidence>
<protein>
    <submittedName>
        <fullName evidence="2">Uncharacterized protein</fullName>
    </submittedName>
</protein>
<gene>
    <name evidence="2" type="ORF">PPTG_07482</name>
</gene>
<feature type="signal peptide" evidence="1">
    <location>
        <begin position="1"/>
        <end position="17"/>
    </location>
</feature>